<dbReference type="AlphaFoldDB" id="A0A1W2C4P9"/>
<evidence type="ECO:0000313" key="3">
    <source>
        <dbReference type="Proteomes" id="UP000192790"/>
    </source>
</evidence>
<protein>
    <recommendedName>
        <fullName evidence="4">Helix-turn-helix domain-containing protein</fullName>
    </recommendedName>
</protein>
<accession>A0A1W2C4P9</accession>
<dbReference type="EMBL" id="FWXW01000007">
    <property type="protein sequence ID" value="SMC80227.1"/>
    <property type="molecule type" value="Genomic_DNA"/>
</dbReference>
<proteinExistence type="predicted"/>
<feature type="region of interest" description="Disordered" evidence="1">
    <location>
        <begin position="102"/>
        <end position="165"/>
    </location>
</feature>
<dbReference type="OrthoDB" id="7365718at2"/>
<keyword evidence="3" id="KW-1185">Reference proteome</keyword>
<dbReference type="RefSeq" id="WP_084235234.1">
    <property type="nucleotide sequence ID" value="NZ_FWXW01000007.1"/>
</dbReference>
<name>A0A1W2C4P9_9FIRM</name>
<reference evidence="2 3" key="1">
    <citation type="submission" date="2017-04" db="EMBL/GenBank/DDBJ databases">
        <authorList>
            <person name="Afonso C.L."/>
            <person name="Miller P.J."/>
            <person name="Scott M.A."/>
            <person name="Spackman E."/>
            <person name="Goraichik I."/>
            <person name="Dimitrov K.M."/>
            <person name="Suarez D.L."/>
            <person name="Swayne D.E."/>
        </authorList>
    </citation>
    <scope>NUCLEOTIDE SEQUENCE [LARGE SCALE GENOMIC DNA]</scope>
    <source>
        <strain evidence="2 3">DSM 12816</strain>
    </source>
</reference>
<evidence type="ECO:0000256" key="1">
    <source>
        <dbReference type="SAM" id="MobiDB-lite"/>
    </source>
</evidence>
<evidence type="ECO:0000313" key="2">
    <source>
        <dbReference type="EMBL" id="SMC80227.1"/>
    </source>
</evidence>
<dbReference type="Proteomes" id="UP000192790">
    <property type="component" value="Unassembled WGS sequence"/>
</dbReference>
<evidence type="ECO:0008006" key="4">
    <source>
        <dbReference type="Google" id="ProtNLM"/>
    </source>
</evidence>
<organism evidence="2 3">
    <name type="scientific">Papillibacter cinnamivorans DSM 12816</name>
    <dbReference type="NCBI Taxonomy" id="1122930"/>
    <lineage>
        <taxon>Bacteria</taxon>
        <taxon>Bacillati</taxon>
        <taxon>Bacillota</taxon>
        <taxon>Clostridia</taxon>
        <taxon>Eubacteriales</taxon>
        <taxon>Oscillospiraceae</taxon>
        <taxon>Papillibacter</taxon>
    </lineage>
</organism>
<sequence>MNGYLKLHRSLLSWEWYDDLSVCRLWIHLLLRSNFTPGTWHGIPYGRGELITSLPSLSAETGLSIKQVRTALGKLKKTGEITCRGAGTGTLVSIANWDKYQAPAQRGARSRPQSGQPEGETEAQEGQQDNKERNLSGNTYGKKEKDPEKGRSGASSSLNVHSDDCIPAEEHSSVLASALGEFRRFREESGRPLTPRAERMLLQKLSSLAGENEDTKAAILEQSVINGWTGIFPLRSAREASCVDPFLSMLREDAP</sequence>
<gene>
    <name evidence="2" type="ORF">SAMN02745168_2558</name>
</gene>
<feature type="compositionally biased region" description="Basic and acidic residues" evidence="1">
    <location>
        <begin position="141"/>
        <end position="151"/>
    </location>
</feature>
<dbReference type="STRING" id="1122930.SAMN02745168_2558"/>